<name>C3ZJS1_BRAFL</name>
<dbReference type="SUPFAM" id="SSF52540">
    <property type="entry name" value="P-loop containing nucleoside triphosphate hydrolases"/>
    <property type="match status" value="1"/>
</dbReference>
<dbReference type="EMBL" id="GG666633">
    <property type="protein sequence ID" value="EEN47206.1"/>
    <property type="molecule type" value="Genomic_DNA"/>
</dbReference>
<dbReference type="AlphaFoldDB" id="C3ZJS1"/>
<dbReference type="Gene3D" id="3.40.50.300">
    <property type="entry name" value="P-loop containing nucleotide triphosphate hydrolases"/>
    <property type="match status" value="1"/>
</dbReference>
<protein>
    <submittedName>
        <fullName evidence="1">Uncharacterized protein</fullName>
    </submittedName>
</protein>
<proteinExistence type="predicted"/>
<dbReference type="InterPro" id="IPR027417">
    <property type="entry name" value="P-loop_NTPase"/>
</dbReference>
<gene>
    <name evidence="1" type="ORF">BRAFLDRAFT_105397</name>
</gene>
<evidence type="ECO:0000313" key="1">
    <source>
        <dbReference type="EMBL" id="EEN47206.1"/>
    </source>
</evidence>
<dbReference type="InParanoid" id="C3ZJS1"/>
<accession>C3ZJS1</accession>
<organism>
    <name type="scientific">Branchiostoma floridae</name>
    <name type="common">Florida lancelet</name>
    <name type="synonym">Amphioxus</name>
    <dbReference type="NCBI Taxonomy" id="7739"/>
    <lineage>
        <taxon>Eukaryota</taxon>
        <taxon>Metazoa</taxon>
        <taxon>Chordata</taxon>
        <taxon>Cephalochordata</taxon>
        <taxon>Leptocardii</taxon>
        <taxon>Amphioxiformes</taxon>
        <taxon>Branchiostomatidae</taxon>
        <taxon>Branchiostoma</taxon>
    </lineage>
</organism>
<reference evidence="1" key="1">
    <citation type="journal article" date="2008" name="Nature">
        <title>The amphioxus genome and the evolution of the chordate karyotype.</title>
        <authorList>
            <consortium name="US DOE Joint Genome Institute (JGI-PGF)"/>
            <person name="Putnam N.H."/>
            <person name="Butts T."/>
            <person name="Ferrier D.E.K."/>
            <person name="Furlong R.F."/>
            <person name="Hellsten U."/>
            <person name="Kawashima T."/>
            <person name="Robinson-Rechavi M."/>
            <person name="Shoguchi E."/>
            <person name="Terry A."/>
            <person name="Yu J.-K."/>
            <person name="Benito-Gutierrez E.L."/>
            <person name="Dubchak I."/>
            <person name="Garcia-Fernandez J."/>
            <person name="Gibson-Brown J.J."/>
            <person name="Grigoriev I.V."/>
            <person name="Horton A.C."/>
            <person name="de Jong P.J."/>
            <person name="Jurka J."/>
            <person name="Kapitonov V.V."/>
            <person name="Kohara Y."/>
            <person name="Kuroki Y."/>
            <person name="Lindquist E."/>
            <person name="Lucas S."/>
            <person name="Osoegawa K."/>
            <person name="Pennacchio L.A."/>
            <person name="Salamov A.A."/>
            <person name="Satou Y."/>
            <person name="Sauka-Spengler T."/>
            <person name="Schmutz J."/>
            <person name="Shin-I T."/>
            <person name="Toyoda A."/>
            <person name="Bronner-Fraser M."/>
            <person name="Fujiyama A."/>
            <person name="Holland L.Z."/>
            <person name="Holland P.W.H."/>
            <person name="Satoh N."/>
            <person name="Rokhsar D.S."/>
        </authorList>
    </citation>
    <scope>NUCLEOTIDE SEQUENCE [LARGE SCALE GENOMIC DNA]</scope>
    <source>
        <strain evidence="1">S238N-H82</strain>
        <tissue evidence="1">Testes</tissue>
    </source>
</reference>
<sequence>MTTCGGGMSEAKFSRLPFQQMMWLDILMRMITRCKLSEFKVDILMRLKSRLGLDWLTVTQAQRLVERFNTRSSGYVVPRRCGKSSFFSTILTLILVACPYAGLKALYTAHTLSLVSEMYRRIADNITRPLEAFNAYQLHQYQMRKERNGGISTSGDFYFKAEARLQTHGHIIRVEFFKKNDDGVLKLPGDKMLVNTLDCKLCIRTNSLRGLTFNMVIVDEAHFVPGNVYETFLPWTATDDGAMIMLSSHKCGQDKNSYVDLNNVRMSGILMNTVGYVCRHHLLSMVRAPHIGILSCLCNFFSQPLHINTGKDYKKMMAAFTLQSGSFSDTETDPVNNKTAMLSEVGGIPQGLNKDDLVNVNVKKISLANESGTRHFMVQSIPVEAYLCTGTRTDMTFSEDVLCYIDPSPTDVTRSYNAMAFVTVATKPLYLPNRSNRPDVGEVMFNKYVVLAHEDYRPRWIDPDNSLDDMTIMAQVFMNTVRAITLLYGGYFKRFIVVPESNALAVDTFWAACGLYLAQEVYASVLCPQNVYIVCTVTNTRIASGRRPPEHKAERITRHVKQRHDNRFNPYSTSDSQNQLLRLYPQRSYFLNNSLIPLPINTESYKPQIEMLTQEEIAQNRMRDMDAPPMFKLGYSLGRDKVQRFWDFFTRCYNRNPSNLSDITCARQIFSFWLTCKRESIPSYIARNMAAISLHRNQKSSNSWTCSGKDRVSDGTYVRDDSALVIVMATTILADIINGTYMGKFIRLEANAHHRAS</sequence>